<reference evidence="3" key="1">
    <citation type="submission" date="2022-06" db="EMBL/GenBank/DDBJ databases">
        <title>Genome Sequence of Candolleomyces eurysporus.</title>
        <authorList>
            <person name="Buettner E."/>
        </authorList>
    </citation>
    <scope>NUCLEOTIDE SEQUENCE</scope>
    <source>
        <strain evidence="3">VTCC 930004</strain>
    </source>
</reference>
<dbReference type="Pfam" id="PF01693">
    <property type="entry name" value="Cauli_VI"/>
    <property type="match status" value="1"/>
</dbReference>
<organism evidence="3 4">
    <name type="scientific">Candolleomyces eurysporus</name>
    <dbReference type="NCBI Taxonomy" id="2828524"/>
    <lineage>
        <taxon>Eukaryota</taxon>
        <taxon>Fungi</taxon>
        <taxon>Dikarya</taxon>
        <taxon>Basidiomycota</taxon>
        <taxon>Agaricomycotina</taxon>
        <taxon>Agaricomycetes</taxon>
        <taxon>Agaricomycetidae</taxon>
        <taxon>Agaricales</taxon>
        <taxon>Agaricineae</taxon>
        <taxon>Psathyrellaceae</taxon>
        <taxon>Candolleomyces</taxon>
    </lineage>
</organism>
<keyword evidence="4" id="KW-1185">Reference proteome</keyword>
<dbReference type="SUPFAM" id="SSF55658">
    <property type="entry name" value="L9 N-domain-like"/>
    <property type="match status" value="1"/>
</dbReference>
<dbReference type="EMBL" id="JANBPK010001690">
    <property type="protein sequence ID" value="KAJ2921040.1"/>
    <property type="molecule type" value="Genomic_DNA"/>
</dbReference>
<feature type="non-terminal residue" evidence="3">
    <location>
        <position position="151"/>
    </location>
</feature>
<evidence type="ECO:0000313" key="3">
    <source>
        <dbReference type="EMBL" id="KAJ2921040.1"/>
    </source>
</evidence>
<feature type="compositionally biased region" description="Low complexity" evidence="1">
    <location>
        <begin position="36"/>
        <end position="46"/>
    </location>
</feature>
<feature type="region of interest" description="Disordered" evidence="1">
    <location>
        <begin position="36"/>
        <end position="66"/>
    </location>
</feature>
<evidence type="ECO:0000313" key="4">
    <source>
        <dbReference type="Proteomes" id="UP001140091"/>
    </source>
</evidence>
<dbReference type="AlphaFoldDB" id="A0A9W8IY34"/>
<accession>A0A9W8IY34</accession>
<protein>
    <recommendedName>
        <fullName evidence="2">Ribonuclease H1 N-terminal domain-containing protein</fullName>
    </recommendedName>
</protein>
<evidence type="ECO:0000259" key="2">
    <source>
        <dbReference type="Pfam" id="PF01693"/>
    </source>
</evidence>
<comment type="caution">
    <text evidence="3">The sequence shown here is derived from an EMBL/GenBank/DDBJ whole genome shotgun (WGS) entry which is preliminary data.</text>
</comment>
<dbReference type="Gene3D" id="3.40.970.10">
    <property type="entry name" value="Ribonuclease H1, N-terminal domain"/>
    <property type="match status" value="1"/>
</dbReference>
<sequence length="151" mass="15765">MSQQQSVTIDVAQLAALLQGMGLLVSPPPVANSLPSLLAPAPEASPDQSVAPAPAGPSTPSQDPLDDLAVCLQCGQPQSNMALAAPIAADHSDWYVVTKGLQVGVFTDWATVQPLVDKVSGATHKKYKTADEAYAVFQAALNKHQVTLCHR</sequence>
<dbReference type="InterPro" id="IPR011320">
    <property type="entry name" value="RNase_H1_N"/>
</dbReference>
<dbReference type="InterPro" id="IPR037056">
    <property type="entry name" value="RNase_H1_N_sf"/>
</dbReference>
<feature type="domain" description="Ribonuclease H1 N-terminal" evidence="2">
    <location>
        <begin position="94"/>
        <end position="135"/>
    </location>
</feature>
<dbReference type="InterPro" id="IPR009027">
    <property type="entry name" value="Ribosomal_bL9/RNase_H1_N"/>
</dbReference>
<dbReference type="OrthoDB" id="3270804at2759"/>
<gene>
    <name evidence="3" type="ORF">H1R20_g16053</name>
</gene>
<proteinExistence type="predicted"/>
<name>A0A9W8IY34_9AGAR</name>
<evidence type="ECO:0000256" key="1">
    <source>
        <dbReference type="SAM" id="MobiDB-lite"/>
    </source>
</evidence>
<dbReference type="Proteomes" id="UP001140091">
    <property type="component" value="Unassembled WGS sequence"/>
</dbReference>